<comment type="caution">
    <text evidence="1">The sequence shown here is derived from an EMBL/GenBank/DDBJ whole genome shotgun (WGS) entry which is preliminary data.</text>
</comment>
<dbReference type="EMBL" id="JBAWSY010000001">
    <property type="protein sequence ID" value="MEI4768182.1"/>
    <property type="molecule type" value="Genomic_DNA"/>
</dbReference>
<evidence type="ECO:0008006" key="3">
    <source>
        <dbReference type="Google" id="ProtNLM"/>
    </source>
</evidence>
<gene>
    <name evidence="1" type="ORF">WAX74_00730</name>
</gene>
<dbReference type="Proteomes" id="UP001364890">
    <property type="component" value="Unassembled WGS sequence"/>
</dbReference>
<protein>
    <recommendedName>
        <fullName evidence="3">Phosphatase</fullName>
    </recommendedName>
</protein>
<evidence type="ECO:0000313" key="1">
    <source>
        <dbReference type="EMBL" id="MEI4768182.1"/>
    </source>
</evidence>
<sequence length="43" mass="4917">MKKKIVFLTLSSIIVLALSFITNTKQMTEEETPRPTSIENSYI</sequence>
<organism evidence="1 2">
    <name type="scientific">Psychrobacillus mangrovi</name>
    <dbReference type="NCBI Taxonomy" id="3117745"/>
    <lineage>
        <taxon>Bacteria</taxon>
        <taxon>Bacillati</taxon>
        <taxon>Bacillota</taxon>
        <taxon>Bacilli</taxon>
        <taxon>Bacillales</taxon>
        <taxon>Bacillaceae</taxon>
        <taxon>Psychrobacillus</taxon>
    </lineage>
</organism>
<name>A0ABU8EZN1_9BACI</name>
<keyword evidence="2" id="KW-1185">Reference proteome</keyword>
<accession>A0ABU8EZN1</accession>
<dbReference type="RefSeq" id="WP_336495739.1">
    <property type="nucleotide sequence ID" value="NZ_JBAWSY010000001.1"/>
</dbReference>
<reference evidence="1 2" key="1">
    <citation type="submission" date="2024-01" db="EMBL/GenBank/DDBJ databases">
        <title>Seven novel Bacillus-like species.</title>
        <authorList>
            <person name="Liu G."/>
        </authorList>
    </citation>
    <scope>NUCLEOTIDE SEQUENCE [LARGE SCALE GENOMIC DNA]</scope>
    <source>
        <strain evidence="1 2">FJAT-51614</strain>
    </source>
</reference>
<proteinExistence type="predicted"/>
<evidence type="ECO:0000313" key="2">
    <source>
        <dbReference type="Proteomes" id="UP001364890"/>
    </source>
</evidence>